<feature type="domain" description="Solute-binding protein family 5" evidence="2">
    <location>
        <begin position="443"/>
        <end position="655"/>
    </location>
</feature>
<evidence type="ECO:0000313" key="4">
    <source>
        <dbReference type="Proteomes" id="UP000318478"/>
    </source>
</evidence>
<dbReference type="EMBL" id="SJPO01000006">
    <property type="protein sequence ID" value="TWT75863.1"/>
    <property type="molecule type" value="Genomic_DNA"/>
</dbReference>
<dbReference type="Gene3D" id="3.10.105.10">
    <property type="entry name" value="Dipeptide-binding Protein, Domain 3"/>
    <property type="match status" value="1"/>
</dbReference>
<dbReference type="GO" id="GO:1904680">
    <property type="term" value="F:peptide transmembrane transporter activity"/>
    <property type="evidence" value="ECO:0007669"/>
    <property type="project" value="TreeGrafter"/>
</dbReference>
<sequence precursor="true">MHGRLSILILQATVLSLAAAAWPTPACAQAGQRVVDRRPFDQIVLKKSAGGTMLEVTPLQLEGRRVPRPFPNGRLTVRLLDQPAKDYEVLWSDIQEVNLYEQMLIDEANDLTRQKKFNEAFDHFAFLNKNYKRLPGLEDATARYLQANALDAFQQKNYDLSLAILLSLYERNPKAGGIGRAVDTVASRIIQDHVEAKNLRAALDVVNVVDKQFKDADLTVVDRWRAIFKRNADDRVRAGAAALRSGDYRQARDAAYDAMAIQPDHPMANELLRRVSEKYPTLAVGVRTLSPTIATPRIDSTASLRACRIAHRTITELSGYSPEGGVYSCPVGRVTLDDSGLAMRFGFPEELSQETPYELARWMLRAATPGSAVYSGPFASVASSVAVDSLTGSLAVNLQRPHIRPEGLLRLSPLAQAGISPPQGAFTMGDASDKLVQFVNGADSAAIAELEERLLDQDGEALTALARGDVKVLDRLMPWQLEAVRKDRRLAIGSYELPTVHVLIPTHRNPLLDDRPLRRALLYAINRDKILTDLILGGRSELGFQVVSGPFPAGRSLSDPVRYAYNDGVEPRPYDPRLGALLSALSWSQAQRAEHGKEDPADRPFPTLRLAHNSDPIARTACQSIQMQLKAVGISVELAELSEDELLADEPEFDLRYAELAVWEPLVDAELLLGPSGIAGRCSDPMIAALKRLDDARNWVEVGEALRGVHALAAGDLPVLPLWQTVNHYAYRRDLKGPTESCVSLYQTLEGWEL</sequence>
<feature type="chain" id="PRO_5022775312" evidence="1">
    <location>
        <begin position="29"/>
        <end position="754"/>
    </location>
</feature>
<dbReference type="InterPro" id="IPR039424">
    <property type="entry name" value="SBP_5"/>
</dbReference>
<dbReference type="PANTHER" id="PTHR30290:SF83">
    <property type="entry name" value="ABC TRANSPORTER SUBSTRATE-BINDING PROTEIN"/>
    <property type="match status" value="1"/>
</dbReference>
<dbReference type="AlphaFoldDB" id="A0A5C5YLN2"/>
<protein>
    <submittedName>
        <fullName evidence="3">Bacterial extracellular solute-binding protein</fullName>
    </submittedName>
</protein>
<dbReference type="Gene3D" id="1.25.40.10">
    <property type="entry name" value="Tetratricopeptide repeat domain"/>
    <property type="match status" value="1"/>
</dbReference>
<dbReference type="Proteomes" id="UP000318478">
    <property type="component" value="Unassembled WGS sequence"/>
</dbReference>
<reference evidence="3 4" key="1">
    <citation type="submission" date="2019-02" db="EMBL/GenBank/DDBJ databases">
        <title>Deep-cultivation of Planctomycetes and their phenomic and genomic characterization uncovers novel biology.</title>
        <authorList>
            <person name="Wiegand S."/>
            <person name="Jogler M."/>
            <person name="Boedeker C."/>
            <person name="Pinto D."/>
            <person name="Vollmers J."/>
            <person name="Rivas-Marin E."/>
            <person name="Kohn T."/>
            <person name="Peeters S.H."/>
            <person name="Heuer A."/>
            <person name="Rast P."/>
            <person name="Oberbeckmann S."/>
            <person name="Bunk B."/>
            <person name="Jeske O."/>
            <person name="Meyerdierks A."/>
            <person name="Storesund J.E."/>
            <person name="Kallscheuer N."/>
            <person name="Luecker S."/>
            <person name="Lage O.M."/>
            <person name="Pohl T."/>
            <person name="Merkel B.J."/>
            <person name="Hornburger P."/>
            <person name="Mueller R.-W."/>
            <person name="Bruemmer F."/>
            <person name="Labrenz M."/>
            <person name="Spormann A.M."/>
            <person name="Op Den Camp H."/>
            <person name="Overmann J."/>
            <person name="Amann R."/>
            <person name="Jetten M.S.M."/>
            <person name="Mascher T."/>
            <person name="Medema M.H."/>
            <person name="Devos D.P."/>
            <person name="Kaster A.-K."/>
            <person name="Ovreas L."/>
            <person name="Rohde M."/>
            <person name="Galperin M.Y."/>
            <person name="Jogler C."/>
        </authorList>
    </citation>
    <scope>NUCLEOTIDE SEQUENCE [LARGE SCALE GENOMIC DNA]</scope>
    <source>
        <strain evidence="3 4">Pla123a</strain>
    </source>
</reference>
<keyword evidence="4" id="KW-1185">Reference proteome</keyword>
<dbReference type="InterPro" id="IPR011990">
    <property type="entry name" value="TPR-like_helical_dom_sf"/>
</dbReference>
<comment type="caution">
    <text evidence="3">The sequence shown here is derived from an EMBL/GenBank/DDBJ whole genome shotgun (WGS) entry which is preliminary data.</text>
</comment>
<dbReference type="Pfam" id="PF00496">
    <property type="entry name" value="SBP_bac_5"/>
    <property type="match status" value="1"/>
</dbReference>
<dbReference type="InterPro" id="IPR000914">
    <property type="entry name" value="SBP_5_dom"/>
</dbReference>
<evidence type="ECO:0000313" key="3">
    <source>
        <dbReference type="EMBL" id="TWT75863.1"/>
    </source>
</evidence>
<feature type="signal peptide" evidence="1">
    <location>
        <begin position="1"/>
        <end position="28"/>
    </location>
</feature>
<dbReference type="RefSeq" id="WP_146587626.1">
    <property type="nucleotide sequence ID" value="NZ_SJPO01000006.1"/>
</dbReference>
<evidence type="ECO:0000259" key="2">
    <source>
        <dbReference type="Pfam" id="PF00496"/>
    </source>
</evidence>
<organism evidence="3 4">
    <name type="scientific">Posidoniimonas polymericola</name>
    <dbReference type="NCBI Taxonomy" id="2528002"/>
    <lineage>
        <taxon>Bacteria</taxon>
        <taxon>Pseudomonadati</taxon>
        <taxon>Planctomycetota</taxon>
        <taxon>Planctomycetia</taxon>
        <taxon>Pirellulales</taxon>
        <taxon>Lacipirellulaceae</taxon>
        <taxon>Posidoniimonas</taxon>
    </lineage>
</organism>
<dbReference type="PANTHER" id="PTHR30290">
    <property type="entry name" value="PERIPLASMIC BINDING COMPONENT OF ABC TRANSPORTER"/>
    <property type="match status" value="1"/>
</dbReference>
<dbReference type="SUPFAM" id="SSF53850">
    <property type="entry name" value="Periplasmic binding protein-like II"/>
    <property type="match status" value="1"/>
</dbReference>
<dbReference type="GO" id="GO:0015833">
    <property type="term" value="P:peptide transport"/>
    <property type="evidence" value="ECO:0007669"/>
    <property type="project" value="TreeGrafter"/>
</dbReference>
<accession>A0A5C5YLN2</accession>
<proteinExistence type="predicted"/>
<gene>
    <name evidence="3" type="ORF">Pla123a_26470</name>
</gene>
<keyword evidence="1" id="KW-0732">Signal</keyword>
<name>A0A5C5YLN2_9BACT</name>
<dbReference type="Gene3D" id="3.40.190.10">
    <property type="entry name" value="Periplasmic binding protein-like II"/>
    <property type="match status" value="1"/>
</dbReference>
<evidence type="ECO:0000256" key="1">
    <source>
        <dbReference type="SAM" id="SignalP"/>
    </source>
</evidence>
<dbReference type="OrthoDB" id="281192at2"/>